<evidence type="ECO:0000313" key="1">
    <source>
        <dbReference type="EMBL" id="CUJ79246.1"/>
    </source>
</evidence>
<comment type="caution">
    <text evidence="1">The sequence shown here is derived from an EMBL/GenBank/DDBJ whole genome shotgun (WGS) entry which is preliminary data.</text>
</comment>
<proteinExistence type="predicted"/>
<reference evidence="1 2" key="1">
    <citation type="submission" date="2015-09" db="EMBL/GenBank/DDBJ databases">
        <authorList>
            <consortium name="Pathogen Informatics"/>
        </authorList>
    </citation>
    <scope>NUCLEOTIDE SEQUENCE [LARGE SCALE GENOMIC DNA]</scope>
    <source>
        <strain evidence="1 2">2789STDY5608625</strain>
    </source>
</reference>
<sequence length="125" mass="13093">MYVALVSPVRFASEPPRLVSVSPKVVTVPPMVVTVSPRFVTVSPRVVTVLPMLVTVSPMVVTLSPTRCTSWFVSCSCAPFTASVLVAVTAPRARLVSLVPPVMPPSVDADPASVIRLLGSPALPS</sequence>
<accession>A0AAD2J6L1</accession>
<dbReference type="AlphaFoldDB" id="A0AAD2J6L1"/>
<protein>
    <submittedName>
        <fullName evidence="1">Uncharacterized protein</fullName>
    </submittedName>
</protein>
<dbReference type="EMBL" id="CYTK01000028">
    <property type="protein sequence ID" value="CUJ79246.1"/>
    <property type="molecule type" value="Genomic_DNA"/>
</dbReference>
<name>A0AAD2J6L1_ACHAE</name>
<evidence type="ECO:0000313" key="2">
    <source>
        <dbReference type="Proteomes" id="UP000044098"/>
    </source>
</evidence>
<organism evidence="1 2">
    <name type="scientific">Achromobacter aegrifaciens</name>
    <dbReference type="NCBI Taxonomy" id="1287736"/>
    <lineage>
        <taxon>Bacteria</taxon>
        <taxon>Pseudomonadati</taxon>
        <taxon>Pseudomonadota</taxon>
        <taxon>Betaproteobacteria</taxon>
        <taxon>Burkholderiales</taxon>
        <taxon>Alcaligenaceae</taxon>
        <taxon>Achromobacter</taxon>
    </lineage>
</organism>
<gene>
    <name evidence="1" type="ORF">ERS370000_06402</name>
</gene>
<dbReference type="Proteomes" id="UP000044098">
    <property type="component" value="Unassembled WGS sequence"/>
</dbReference>